<dbReference type="Ensembl" id="ENSANIT00000004823.1">
    <property type="protein sequence ID" value="ENSANIP00000004673.1"/>
    <property type="gene ID" value="ENSANIG00000003178.1"/>
</dbReference>
<evidence type="ECO:0000313" key="3">
    <source>
        <dbReference type="Proteomes" id="UP000694541"/>
    </source>
</evidence>
<evidence type="ECO:0000256" key="1">
    <source>
        <dbReference type="SAM" id="MobiDB-lite"/>
    </source>
</evidence>
<name>A0A8B9M7C5_9AVES</name>
<accession>A0A8B9M7C5</accession>
<dbReference type="AlphaFoldDB" id="A0A8B9M7C5"/>
<keyword evidence="3" id="KW-1185">Reference proteome</keyword>
<organism evidence="2 3">
    <name type="scientific">Accipiter nisus</name>
    <name type="common">Eurasian sparrowhawk</name>
    <dbReference type="NCBI Taxonomy" id="211598"/>
    <lineage>
        <taxon>Eukaryota</taxon>
        <taxon>Metazoa</taxon>
        <taxon>Chordata</taxon>
        <taxon>Craniata</taxon>
        <taxon>Vertebrata</taxon>
        <taxon>Euteleostomi</taxon>
        <taxon>Archelosauria</taxon>
        <taxon>Archosauria</taxon>
        <taxon>Dinosauria</taxon>
        <taxon>Saurischia</taxon>
        <taxon>Theropoda</taxon>
        <taxon>Coelurosauria</taxon>
        <taxon>Aves</taxon>
        <taxon>Neognathae</taxon>
        <taxon>Neoaves</taxon>
        <taxon>Telluraves</taxon>
        <taxon>Accipitrimorphae</taxon>
        <taxon>Accipitriformes</taxon>
        <taxon>Accipitridae</taxon>
        <taxon>Accipitrinae</taxon>
        <taxon>Accipiter</taxon>
    </lineage>
</organism>
<proteinExistence type="predicted"/>
<protein>
    <submittedName>
        <fullName evidence="2">Uncharacterized protein</fullName>
    </submittedName>
</protein>
<evidence type="ECO:0000313" key="2">
    <source>
        <dbReference type="Ensembl" id="ENSANIP00000004673.1"/>
    </source>
</evidence>
<feature type="region of interest" description="Disordered" evidence="1">
    <location>
        <begin position="1"/>
        <end position="23"/>
    </location>
</feature>
<dbReference type="Proteomes" id="UP000694541">
    <property type="component" value="Unplaced"/>
</dbReference>
<sequence length="59" mass="6819">MSRRSSRLQAKQQQPLSCQEESPQELQALEHLQTRKRRTAEVTNLGNLKIVRSTLDSIE</sequence>
<reference evidence="2" key="1">
    <citation type="submission" date="2025-08" db="UniProtKB">
        <authorList>
            <consortium name="Ensembl"/>
        </authorList>
    </citation>
    <scope>IDENTIFICATION</scope>
</reference>
<reference evidence="2" key="2">
    <citation type="submission" date="2025-09" db="UniProtKB">
        <authorList>
            <consortium name="Ensembl"/>
        </authorList>
    </citation>
    <scope>IDENTIFICATION</scope>
</reference>
<feature type="compositionally biased region" description="Polar residues" evidence="1">
    <location>
        <begin position="7"/>
        <end position="23"/>
    </location>
</feature>